<accession>A0AAE8YEE6</accession>
<protein>
    <submittedName>
        <fullName evidence="1">Uncharacterized protein</fullName>
    </submittedName>
</protein>
<proteinExistence type="predicted"/>
<dbReference type="Proteomes" id="UP000828387">
    <property type="component" value="Segment"/>
</dbReference>
<evidence type="ECO:0000313" key="2">
    <source>
        <dbReference type="Proteomes" id="UP000828387"/>
    </source>
</evidence>
<dbReference type="EMBL" id="MZ571830">
    <property type="protein sequence ID" value="UEP19589.1"/>
    <property type="molecule type" value="Genomic_DNA"/>
</dbReference>
<sequence>MQKSLKAMGQTARDRLPITSLAVASTEGGIFPKVLKFIC</sequence>
<evidence type="ECO:0000313" key="1">
    <source>
        <dbReference type="EMBL" id="UEP19589.1"/>
    </source>
</evidence>
<reference evidence="1 2" key="1">
    <citation type="submission" date="2021-07" db="EMBL/GenBank/DDBJ databases">
        <authorList>
            <person name="Bleriot I."/>
            <person name="Blasco L."/>
            <person name="Pacios O."/>
            <person name="Fernandez-Garcia L."/>
            <person name="Ambroa A."/>
            <person name="Lopez M."/>
            <person name="Ortiz-Cartagena C."/>
            <person name="Fernandez-Cuenca F."/>
            <person name="Oteo J."/>
            <person name="Pascual A."/>
            <person name="Martinez-Martinez L."/>
            <person name="Domingo-Calap P."/>
            <person name="Wood T.K."/>
            <person name="Tomas M."/>
        </authorList>
    </citation>
    <scope>NUCLEOTIDE SEQUENCE [LARGE SCALE GENOMIC DNA]</scope>
</reference>
<name>A0AAE8YEE6_9CAUD</name>
<keyword evidence="2" id="KW-1185">Reference proteome</keyword>
<organism evidence="1 2">
    <name type="scientific">Klebsiella phage vB_KpnS-VAC51</name>
    <dbReference type="NCBI Taxonomy" id="2866698"/>
    <lineage>
        <taxon>Viruses</taxon>
        <taxon>Duplodnaviria</taxon>
        <taxon>Heunggongvirae</taxon>
        <taxon>Uroviricota</taxon>
        <taxon>Caudoviricetes</taxon>
        <taxon>Demerecviridae</taxon>
        <taxon>Sugarlandvirus</taxon>
        <taxon>Sugarlandvirus VAC51</taxon>
    </lineage>
</organism>